<keyword evidence="3" id="KW-1185">Reference proteome</keyword>
<name>A0A4U5N3Z2_STECR</name>
<feature type="compositionally biased region" description="Basic residues" evidence="1">
    <location>
        <begin position="56"/>
        <end position="73"/>
    </location>
</feature>
<reference evidence="2 3" key="1">
    <citation type="journal article" date="2015" name="Genome Biol.">
        <title>Comparative genomics of Steinernema reveals deeply conserved gene regulatory networks.</title>
        <authorList>
            <person name="Dillman A.R."/>
            <person name="Macchietto M."/>
            <person name="Porter C.F."/>
            <person name="Rogers A."/>
            <person name="Williams B."/>
            <person name="Antoshechkin I."/>
            <person name="Lee M.M."/>
            <person name="Goodwin Z."/>
            <person name="Lu X."/>
            <person name="Lewis E.E."/>
            <person name="Goodrich-Blair H."/>
            <person name="Stock S.P."/>
            <person name="Adams B.J."/>
            <person name="Sternberg P.W."/>
            <person name="Mortazavi A."/>
        </authorList>
    </citation>
    <scope>NUCLEOTIDE SEQUENCE [LARGE SCALE GENOMIC DNA]</scope>
    <source>
        <strain evidence="2 3">ALL</strain>
    </source>
</reference>
<accession>A0A4U5N3Z2</accession>
<feature type="compositionally biased region" description="Basic and acidic residues" evidence="1">
    <location>
        <begin position="81"/>
        <end position="93"/>
    </location>
</feature>
<organism evidence="2 3">
    <name type="scientific">Steinernema carpocapsae</name>
    <name type="common">Entomopathogenic nematode</name>
    <dbReference type="NCBI Taxonomy" id="34508"/>
    <lineage>
        <taxon>Eukaryota</taxon>
        <taxon>Metazoa</taxon>
        <taxon>Ecdysozoa</taxon>
        <taxon>Nematoda</taxon>
        <taxon>Chromadorea</taxon>
        <taxon>Rhabditida</taxon>
        <taxon>Tylenchina</taxon>
        <taxon>Panagrolaimomorpha</taxon>
        <taxon>Strongyloidoidea</taxon>
        <taxon>Steinernematidae</taxon>
        <taxon>Steinernema</taxon>
    </lineage>
</organism>
<comment type="caution">
    <text evidence="2">The sequence shown here is derived from an EMBL/GenBank/DDBJ whole genome shotgun (WGS) entry which is preliminary data.</text>
</comment>
<dbReference type="EMBL" id="AZBU02000005">
    <property type="protein sequence ID" value="TKR77179.1"/>
    <property type="molecule type" value="Genomic_DNA"/>
</dbReference>
<dbReference type="AlphaFoldDB" id="A0A4U5N3Z2"/>
<sequence>MLQHPKRLNMTQKIPKFGSETGFSNVFRGFETYLVRIGNALSVFLNVTSLRNERLRVRKKAPPGRRPPRKPIRRPTPPADARIRDDRNRENPATKRPTQRP</sequence>
<protein>
    <submittedName>
        <fullName evidence="2">Uncharacterized protein</fullName>
    </submittedName>
</protein>
<evidence type="ECO:0000313" key="3">
    <source>
        <dbReference type="Proteomes" id="UP000298663"/>
    </source>
</evidence>
<feature type="region of interest" description="Disordered" evidence="1">
    <location>
        <begin position="1"/>
        <end position="21"/>
    </location>
</feature>
<dbReference type="Proteomes" id="UP000298663">
    <property type="component" value="Unassembled WGS sequence"/>
</dbReference>
<evidence type="ECO:0000256" key="1">
    <source>
        <dbReference type="SAM" id="MobiDB-lite"/>
    </source>
</evidence>
<feature type="region of interest" description="Disordered" evidence="1">
    <location>
        <begin position="56"/>
        <end position="101"/>
    </location>
</feature>
<proteinExistence type="predicted"/>
<gene>
    <name evidence="2" type="ORF">L596_018198</name>
</gene>
<reference evidence="2 3" key="2">
    <citation type="journal article" date="2019" name="G3 (Bethesda)">
        <title>Hybrid Assembly of the Genome of the Entomopathogenic Nematode Steinernema carpocapsae Identifies the X-Chromosome.</title>
        <authorList>
            <person name="Serra L."/>
            <person name="Macchietto M."/>
            <person name="Macias-Munoz A."/>
            <person name="McGill C.J."/>
            <person name="Rodriguez I.M."/>
            <person name="Rodriguez B."/>
            <person name="Murad R."/>
            <person name="Mortazavi A."/>
        </authorList>
    </citation>
    <scope>NUCLEOTIDE SEQUENCE [LARGE SCALE GENOMIC DNA]</scope>
    <source>
        <strain evidence="2 3">ALL</strain>
    </source>
</reference>
<evidence type="ECO:0000313" key="2">
    <source>
        <dbReference type="EMBL" id="TKR77179.1"/>
    </source>
</evidence>